<evidence type="ECO:0000256" key="1">
    <source>
        <dbReference type="SAM" id="Coils"/>
    </source>
</evidence>
<name>A0ABR4NS86_9SACH</name>
<evidence type="ECO:0000313" key="2">
    <source>
        <dbReference type="EMBL" id="KAL3231118.1"/>
    </source>
</evidence>
<protein>
    <submittedName>
        <fullName evidence="2">Uncharacterized protein</fullName>
    </submittedName>
</protein>
<evidence type="ECO:0000313" key="3">
    <source>
        <dbReference type="Proteomes" id="UP001623330"/>
    </source>
</evidence>
<feature type="coiled-coil region" evidence="1">
    <location>
        <begin position="71"/>
        <end position="98"/>
    </location>
</feature>
<dbReference type="Proteomes" id="UP001623330">
    <property type="component" value="Unassembled WGS sequence"/>
</dbReference>
<keyword evidence="3" id="KW-1185">Reference proteome</keyword>
<organism evidence="2 3">
    <name type="scientific">Nakaseomyces bracarensis</name>
    <dbReference type="NCBI Taxonomy" id="273131"/>
    <lineage>
        <taxon>Eukaryota</taxon>
        <taxon>Fungi</taxon>
        <taxon>Dikarya</taxon>
        <taxon>Ascomycota</taxon>
        <taxon>Saccharomycotina</taxon>
        <taxon>Saccharomycetes</taxon>
        <taxon>Saccharomycetales</taxon>
        <taxon>Saccharomycetaceae</taxon>
        <taxon>Nakaseomyces</taxon>
    </lineage>
</organism>
<keyword evidence="1" id="KW-0175">Coiled coil</keyword>
<accession>A0ABR4NS86</accession>
<gene>
    <name evidence="2" type="ORF">RNJ44_00757</name>
</gene>
<proteinExistence type="predicted"/>
<reference evidence="2 3" key="1">
    <citation type="submission" date="2024-05" db="EMBL/GenBank/DDBJ databases">
        <title>Long read based assembly of the Candida bracarensis genome reveals expanded adhesin content.</title>
        <authorList>
            <person name="Marcet-Houben M."/>
            <person name="Ksiezopolska E."/>
            <person name="Gabaldon T."/>
        </authorList>
    </citation>
    <scope>NUCLEOTIDE SEQUENCE [LARGE SCALE GENOMIC DNA]</scope>
    <source>
        <strain evidence="2 3">CBM6</strain>
    </source>
</reference>
<comment type="caution">
    <text evidence="2">The sequence shown here is derived from an EMBL/GenBank/DDBJ whole genome shotgun (WGS) entry which is preliminary data.</text>
</comment>
<dbReference type="EMBL" id="JBEVYD010000008">
    <property type="protein sequence ID" value="KAL3231118.1"/>
    <property type="molecule type" value="Genomic_DNA"/>
</dbReference>
<sequence>MSVLSVRKENIVQASNKRQNGKSSSGRFTETLLLSPHNNSVINFSLRDYSCESRCISSGNKNKNELSTKSKLNIEKVIEKLESLLLNINQERKHHRDKSVKLRFVAFCIVPATVHITQILDAVELQDMEHQRFIRSKLLFLFDLLVEFIWADTIRKLCNQLVLKSYLKKIDYQVKYLPYNKELGDALQVEIINEWKKMNHFSPALLASLKFIVIGNTREENELAYQTELTKIVLGTLLIEVKHCYIKFLRLLSKSSQLNKQFDRGSFFLILEWLVKGTVQCNAGESIVGLSPVILDWIECCERDICGESLKSKIHSWATKLSSILLECKVKDDIRAKQVYSTDQDGLQTDLMFNKYEIAHLFLDQLIQYTASNTSRHTISKEATGIPDERKETPGWMSIFRDGYQSVDCITEDGISSLTAPSEIAEQGKRVRFRKWINRHKIKIYQKLKEAFSILRK</sequence>